<dbReference type="GO" id="GO:0032259">
    <property type="term" value="P:methylation"/>
    <property type="evidence" value="ECO:0007669"/>
    <property type="project" value="UniProtKB-KW"/>
</dbReference>
<feature type="transmembrane region" description="Helical" evidence="10">
    <location>
        <begin position="153"/>
        <end position="173"/>
    </location>
</feature>
<dbReference type="OrthoDB" id="9789291at2"/>
<dbReference type="PRINTS" id="PR00864">
    <property type="entry name" value="PREPILNPTASE"/>
</dbReference>
<protein>
    <recommendedName>
        <fullName evidence="9">Prepilin leader peptidase/N-methyltransferase</fullName>
        <ecNumber evidence="9">2.1.1.-</ecNumber>
        <ecNumber evidence="9">3.4.23.43</ecNumber>
    </recommendedName>
</protein>
<keyword evidence="6 10" id="KW-1133">Transmembrane helix</keyword>
<dbReference type="Pfam" id="PF01478">
    <property type="entry name" value="Peptidase_A24"/>
    <property type="match status" value="1"/>
</dbReference>
<feature type="transmembrane region" description="Helical" evidence="10">
    <location>
        <begin position="130"/>
        <end position="147"/>
    </location>
</feature>
<feature type="domain" description="Prepilin type IV endopeptidase peptidase" evidence="11">
    <location>
        <begin position="108"/>
        <end position="216"/>
    </location>
</feature>
<feature type="non-terminal residue" evidence="13">
    <location>
        <position position="266"/>
    </location>
</feature>
<evidence type="ECO:0000256" key="4">
    <source>
        <dbReference type="ARBA" id="ARBA00022519"/>
    </source>
</evidence>
<keyword evidence="9" id="KW-0511">Multifunctional enzyme</keyword>
<feature type="transmembrane region" description="Helical" evidence="10">
    <location>
        <begin position="230"/>
        <end position="252"/>
    </location>
</feature>
<comment type="function">
    <text evidence="9">Plays an essential role in type IV pili and type II pseudopili formation by proteolytically removing the leader sequence from substrate proteins and subsequently monomethylating the alpha-amino group of the newly exposed N-terminal phenylalanine.</text>
</comment>
<evidence type="ECO:0000256" key="3">
    <source>
        <dbReference type="ARBA" id="ARBA00022475"/>
    </source>
</evidence>
<dbReference type="GO" id="GO:0006465">
    <property type="term" value="P:signal peptide processing"/>
    <property type="evidence" value="ECO:0007669"/>
    <property type="project" value="TreeGrafter"/>
</dbReference>
<evidence type="ECO:0000256" key="10">
    <source>
        <dbReference type="SAM" id="Phobius"/>
    </source>
</evidence>
<evidence type="ECO:0000256" key="8">
    <source>
        <dbReference type="RuleBase" id="RU003793"/>
    </source>
</evidence>
<gene>
    <name evidence="13" type="ORF">TH606_09000</name>
</gene>
<keyword evidence="5 9" id="KW-0812">Transmembrane</keyword>
<accession>A0A177E6J8</accession>
<dbReference type="InterPro" id="IPR000045">
    <property type="entry name" value="Prepilin_IV_endopep_pep"/>
</dbReference>
<dbReference type="EMBL" id="LSFI01000043">
    <property type="protein sequence ID" value="OAG27070.1"/>
    <property type="molecule type" value="Genomic_DNA"/>
</dbReference>
<feature type="transmembrane region" description="Helical" evidence="10">
    <location>
        <begin position="6"/>
        <end position="28"/>
    </location>
</feature>
<comment type="caution">
    <text evidence="13">The sequence shown here is derived from an EMBL/GenBank/DDBJ whole genome shotgun (WGS) entry which is preliminary data.</text>
</comment>
<feature type="transmembrane region" description="Helical" evidence="10">
    <location>
        <begin position="103"/>
        <end position="123"/>
    </location>
</feature>
<evidence type="ECO:0000259" key="12">
    <source>
        <dbReference type="Pfam" id="PF06750"/>
    </source>
</evidence>
<dbReference type="Proteomes" id="UP000076964">
    <property type="component" value="Unassembled WGS sequence"/>
</dbReference>
<feature type="domain" description="Prepilin peptidase A24 N-terminal" evidence="12">
    <location>
        <begin position="14"/>
        <end position="97"/>
    </location>
</feature>
<evidence type="ECO:0000256" key="1">
    <source>
        <dbReference type="ARBA" id="ARBA00004429"/>
    </source>
</evidence>
<evidence type="ECO:0000256" key="7">
    <source>
        <dbReference type="ARBA" id="ARBA00023136"/>
    </source>
</evidence>
<dbReference type="InterPro" id="IPR050882">
    <property type="entry name" value="Prepilin_peptidase/N-MTase"/>
</dbReference>
<evidence type="ECO:0000259" key="11">
    <source>
        <dbReference type="Pfam" id="PF01478"/>
    </source>
</evidence>
<dbReference type="GO" id="GO:0004190">
    <property type="term" value="F:aspartic-type endopeptidase activity"/>
    <property type="evidence" value="ECO:0007669"/>
    <property type="project" value="UniProtKB-EC"/>
</dbReference>
<dbReference type="GO" id="GO:0005886">
    <property type="term" value="C:plasma membrane"/>
    <property type="evidence" value="ECO:0007669"/>
    <property type="project" value="UniProtKB-SubCell"/>
</dbReference>
<keyword evidence="4" id="KW-0997">Cell inner membrane</keyword>
<keyword evidence="9" id="KW-0489">Methyltransferase</keyword>
<dbReference type="STRING" id="1795632.TH606_09000"/>
<keyword evidence="7 10" id="KW-0472">Membrane</keyword>
<evidence type="ECO:0000313" key="14">
    <source>
        <dbReference type="Proteomes" id="UP000076964"/>
    </source>
</evidence>
<evidence type="ECO:0000256" key="5">
    <source>
        <dbReference type="ARBA" id="ARBA00022692"/>
    </source>
</evidence>
<comment type="similarity">
    <text evidence="2 8">Belongs to the peptidase A24 family.</text>
</comment>
<keyword evidence="9" id="KW-0645">Protease</keyword>
<keyword evidence="3" id="KW-1003">Cell membrane</keyword>
<dbReference type="PANTHER" id="PTHR30487:SF0">
    <property type="entry name" value="PREPILIN LEADER PEPTIDASE_N-METHYLTRANSFERASE-RELATED"/>
    <property type="match status" value="1"/>
</dbReference>
<dbReference type="Gene3D" id="1.20.120.1220">
    <property type="match status" value="1"/>
</dbReference>
<feature type="transmembrane region" description="Helical" evidence="10">
    <location>
        <begin position="203"/>
        <end position="221"/>
    </location>
</feature>
<comment type="subcellular location">
    <subcellularLocation>
        <location evidence="1">Cell inner membrane</location>
        <topology evidence="1">Multi-pass membrane protein</topology>
    </subcellularLocation>
    <subcellularLocation>
        <location evidence="9">Cell membrane</location>
        <topology evidence="9">Multi-pass membrane protein</topology>
    </subcellularLocation>
</comment>
<dbReference type="InterPro" id="IPR014032">
    <property type="entry name" value="Peptidase_A24A_bac"/>
</dbReference>
<evidence type="ECO:0000313" key="13">
    <source>
        <dbReference type="EMBL" id="OAG27070.1"/>
    </source>
</evidence>
<reference evidence="13 14" key="1">
    <citation type="submission" date="2016-02" db="EMBL/GenBank/DDBJ databases">
        <title>Draft genome sequence of Thermodesulfatator sp. S606.</title>
        <authorList>
            <person name="Lai Q."/>
            <person name="Cao J."/>
            <person name="Dupont S."/>
            <person name="Shao Z."/>
            <person name="Jebbar M."/>
            <person name="Alain K."/>
        </authorList>
    </citation>
    <scope>NUCLEOTIDE SEQUENCE [LARGE SCALE GENOMIC DNA]</scope>
    <source>
        <strain evidence="13 14">S606</strain>
    </source>
</reference>
<dbReference type="EC" id="3.4.23.43" evidence="9"/>
<dbReference type="RefSeq" id="WP_068543102.1">
    <property type="nucleotide sequence ID" value="NZ_LSFI01000043.1"/>
</dbReference>
<evidence type="ECO:0000256" key="6">
    <source>
        <dbReference type="ARBA" id="ARBA00022989"/>
    </source>
</evidence>
<sequence length="266" mass="29051">MQEIALVEITAVFILGALVGSFLNVCAYRLPKEESVIRPGSHCPHCKTPIKWYDNIPILSFLLLKGHCRYCGKPISWRYPLVELITAFLSVLVYLRFGLTPAYLGFFFMVAGLWVASIIDLEYQIIPDEISLPGILVGLFFSLYNPLTTPIDALLGALCGAGGLYLLAEFYYFFTKREGLGGGDLKLLAMIGAFLGVKSLIPVLFLASLVGAVIGIAAALWQKAKDKRTFAIPFGPFLSLGAIVYLFFASYLEPFSHSVSSTVSAG</sequence>
<evidence type="ECO:0000256" key="9">
    <source>
        <dbReference type="RuleBase" id="RU003794"/>
    </source>
</evidence>
<keyword evidence="14" id="KW-1185">Reference proteome</keyword>
<name>A0A177E6J8_9BACT</name>
<organism evidence="13 14">
    <name type="scientific">Thermodesulfatator autotrophicus</name>
    <dbReference type="NCBI Taxonomy" id="1795632"/>
    <lineage>
        <taxon>Bacteria</taxon>
        <taxon>Pseudomonadati</taxon>
        <taxon>Thermodesulfobacteriota</taxon>
        <taxon>Thermodesulfobacteria</taxon>
        <taxon>Thermodesulfobacteriales</taxon>
        <taxon>Thermodesulfatatoraceae</taxon>
        <taxon>Thermodesulfatator</taxon>
    </lineage>
</organism>
<dbReference type="GO" id="GO:0008168">
    <property type="term" value="F:methyltransferase activity"/>
    <property type="evidence" value="ECO:0007669"/>
    <property type="project" value="UniProtKB-KW"/>
</dbReference>
<dbReference type="EC" id="2.1.1.-" evidence="9"/>
<keyword evidence="9" id="KW-0808">Transferase</keyword>
<proteinExistence type="inferred from homology"/>
<keyword evidence="9" id="KW-0378">Hydrolase</keyword>
<evidence type="ECO:0000256" key="2">
    <source>
        <dbReference type="ARBA" id="ARBA00005801"/>
    </source>
</evidence>
<dbReference type="InterPro" id="IPR010627">
    <property type="entry name" value="Prepilin_pept_A24_N"/>
</dbReference>
<dbReference type="Pfam" id="PF06750">
    <property type="entry name" value="A24_N_bact"/>
    <property type="match status" value="1"/>
</dbReference>
<comment type="catalytic activity">
    <reaction evidence="9">
        <text>Typically cleaves a -Gly-|-Phe- bond to release an N-terminal, basic peptide of 5-8 residues from type IV prepilin, and then N-methylates the new N-terminal amino group, the methyl donor being S-adenosyl-L-methionine.</text>
        <dbReference type="EC" id="3.4.23.43"/>
    </reaction>
</comment>
<dbReference type="PANTHER" id="PTHR30487">
    <property type="entry name" value="TYPE 4 PREPILIN-LIKE PROTEINS LEADER PEPTIDE-PROCESSING ENZYME"/>
    <property type="match status" value="1"/>
</dbReference>
<dbReference type="AlphaFoldDB" id="A0A177E6J8"/>